<protein>
    <submittedName>
        <fullName evidence="2">Uncharacterized protein</fullName>
    </submittedName>
</protein>
<dbReference type="RefSeq" id="WP_019373735.1">
    <property type="nucleotide sequence ID" value="NZ_ALEE01000361.1"/>
</dbReference>
<comment type="caution">
    <text evidence="2">The sequence shown here is derived from an EMBL/GenBank/DDBJ whole genome shotgun (WGS) entry which is preliminary data.</text>
</comment>
<feature type="compositionally biased region" description="Basic and acidic residues" evidence="1">
    <location>
        <begin position="55"/>
        <end position="66"/>
    </location>
</feature>
<gene>
    <name evidence="2" type="ORF">DFR36_103191</name>
</gene>
<feature type="compositionally biased region" description="Low complexity" evidence="1">
    <location>
        <begin position="24"/>
        <end position="34"/>
    </location>
</feature>
<feature type="compositionally biased region" description="Polar residues" evidence="1">
    <location>
        <begin position="1"/>
        <end position="18"/>
    </location>
</feature>
<evidence type="ECO:0000313" key="3">
    <source>
        <dbReference type="Proteomes" id="UP000246483"/>
    </source>
</evidence>
<dbReference type="Proteomes" id="UP000246483">
    <property type="component" value="Unassembled WGS sequence"/>
</dbReference>
<keyword evidence="3" id="KW-1185">Reference proteome</keyword>
<evidence type="ECO:0000313" key="2">
    <source>
        <dbReference type="EMBL" id="PWW46916.1"/>
    </source>
</evidence>
<reference evidence="2 3" key="1">
    <citation type="submission" date="2018-05" db="EMBL/GenBank/DDBJ databases">
        <title>Genomic Encyclopedia of Type Strains, Phase IV (KMG-IV): sequencing the most valuable type-strain genomes for metagenomic binning, comparative biology and taxonomic classification.</title>
        <authorList>
            <person name="Goeker M."/>
        </authorList>
    </citation>
    <scope>NUCLEOTIDE SEQUENCE [LARGE SCALE GENOMIC DNA]</scope>
    <source>
        <strain evidence="2 3">DSM 26006</strain>
    </source>
</reference>
<dbReference type="EMBL" id="QGUB01000003">
    <property type="protein sequence ID" value="PWW46916.1"/>
    <property type="molecule type" value="Genomic_DNA"/>
</dbReference>
<organism evidence="2 3">
    <name type="scientific">Melaminivora alkalimesophila</name>
    <dbReference type="NCBI Taxonomy" id="1165852"/>
    <lineage>
        <taxon>Bacteria</taxon>
        <taxon>Pseudomonadati</taxon>
        <taxon>Pseudomonadota</taxon>
        <taxon>Betaproteobacteria</taxon>
        <taxon>Burkholderiales</taxon>
        <taxon>Comamonadaceae</taxon>
        <taxon>Melaminivora</taxon>
    </lineage>
</organism>
<name>A0A317REM9_9BURK</name>
<dbReference type="AlphaFoldDB" id="A0A317REM9"/>
<evidence type="ECO:0000256" key="1">
    <source>
        <dbReference type="SAM" id="MobiDB-lite"/>
    </source>
</evidence>
<proteinExistence type="predicted"/>
<accession>A0A317REM9</accession>
<sequence length="66" mass="7315">MHPQNVNTDEDVSPTTGKPQPGDQATQEATAEQTQNKESAQRRDLESNIGSDNQTMERRGANLDKF</sequence>
<dbReference type="OrthoDB" id="9941666at2"/>
<feature type="region of interest" description="Disordered" evidence="1">
    <location>
        <begin position="1"/>
        <end position="66"/>
    </location>
</feature>